<dbReference type="GO" id="GO:0043130">
    <property type="term" value="F:ubiquitin binding"/>
    <property type="evidence" value="ECO:0007669"/>
    <property type="project" value="InterPro"/>
</dbReference>
<organism evidence="3 4">
    <name type="scientific">Aegilops tauschii subsp. strangulata</name>
    <name type="common">Goatgrass</name>
    <dbReference type="NCBI Taxonomy" id="200361"/>
    <lineage>
        <taxon>Eukaryota</taxon>
        <taxon>Viridiplantae</taxon>
        <taxon>Streptophyta</taxon>
        <taxon>Embryophyta</taxon>
        <taxon>Tracheophyta</taxon>
        <taxon>Spermatophyta</taxon>
        <taxon>Magnoliopsida</taxon>
        <taxon>Liliopsida</taxon>
        <taxon>Poales</taxon>
        <taxon>Poaceae</taxon>
        <taxon>BOP clade</taxon>
        <taxon>Pooideae</taxon>
        <taxon>Triticodae</taxon>
        <taxon>Triticeae</taxon>
        <taxon>Triticinae</taxon>
        <taxon>Aegilops</taxon>
    </lineage>
</organism>
<dbReference type="AlphaFoldDB" id="A0A453HJV2"/>
<reference evidence="4" key="1">
    <citation type="journal article" date="2014" name="Science">
        <title>Ancient hybridizations among the ancestral genomes of bread wheat.</title>
        <authorList>
            <consortium name="International Wheat Genome Sequencing Consortium,"/>
            <person name="Marcussen T."/>
            <person name="Sandve S.R."/>
            <person name="Heier L."/>
            <person name="Spannagl M."/>
            <person name="Pfeifer M."/>
            <person name="Jakobsen K.S."/>
            <person name="Wulff B.B."/>
            <person name="Steuernagel B."/>
            <person name="Mayer K.F."/>
            <person name="Olsen O.A."/>
        </authorList>
    </citation>
    <scope>NUCLEOTIDE SEQUENCE [LARGE SCALE GENOMIC DNA]</scope>
    <source>
        <strain evidence="4">cv. AL8/78</strain>
    </source>
</reference>
<dbReference type="PROSITE" id="PS50179">
    <property type="entry name" value="VHS"/>
    <property type="match status" value="1"/>
</dbReference>
<proteinExistence type="inferred from homology"/>
<reference evidence="3" key="4">
    <citation type="submission" date="2019-03" db="UniProtKB">
        <authorList>
            <consortium name="EnsemblPlants"/>
        </authorList>
    </citation>
    <scope>IDENTIFICATION</scope>
</reference>
<accession>A0A453HJV2</accession>
<dbReference type="GO" id="GO:0043328">
    <property type="term" value="P:protein transport to vacuole involved in ubiquitin-dependent protein catabolic process via the multivesicular body sorting pathway"/>
    <property type="evidence" value="ECO:0007669"/>
    <property type="project" value="InterPro"/>
</dbReference>
<dbReference type="Gene3D" id="1.25.40.90">
    <property type="match status" value="1"/>
</dbReference>
<feature type="domain" description="VHS" evidence="2">
    <location>
        <begin position="1"/>
        <end position="40"/>
    </location>
</feature>
<dbReference type="Proteomes" id="UP000015105">
    <property type="component" value="Chromosome 4D"/>
</dbReference>
<reference evidence="3" key="5">
    <citation type="journal article" date="2021" name="G3 (Bethesda)">
        <title>Aegilops tauschii genome assembly Aet v5.0 features greater sequence contiguity and improved annotation.</title>
        <authorList>
            <person name="Wang L."/>
            <person name="Zhu T."/>
            <person name="Rodriguez J.C."/>
            <person name="Deal K.R."/>
            <person name="Dubcovsky J."/>
            <person name="McGuire P.E."/>
            <person name="Lux T."/>
            <person name="Spannagl M."/>
            <person name="Mayer K.F.X."/>
            <person name="Baldrich P."/>
            <person name="Meyers B.C."/>
            <person name="Huo N."/>
            <person name="Gu Y.Q."/>
            <person name="Zhou H."/>
            <person name="Devos K.M."/>
            <person name="Bennetzen J.L."/>
            <person name="Unver T."/>
            <person name="Budak H."/>
            <person name="Gulick P.J."/>
            <person name="Galiba G."/>
            <person name="Kalapos B."/>
            <person name="Nelson D.R."/>
            <person name="Li P."/>
            <person name="You F.M."/>
            <person name="Luo M.C."/>
            <person name="Dvorak J."/>
        </authorList>
    </citation>
    <scope>NUCLEOTIDE SEQUENCE [LARGE SCALE GENOMIC DNA]</scope>
    <source>
        <strain evidence="3">cv. AL8/78</strain>
    </source>
</reference>
<evidence type="ECO:0000256" key="1">
    <source>
        <dbReference type="ARBA" id="ARBA00007708"/>
    </source>
</evidence>
<dbReference type="PANTHER" id="PTHR45898">
    <property type="entry name" value="TOM1-LIKE PROTEIN"/>
    <property type="match status" value="1"/>
</dbReference>
<protein>
    <recommendedName>
        <fullName evidence="2">VHS domain-containing protein</fullName>
    </recommendedName>
</protein>
<dbReference type="PANTHER" id="PTHR45898:SF14">
    <property type="entry name" value="TOM1-LIKE PROTEIN 4"/>
    <property type="match status" value="1"/>
</dbReference>
<evidence type="ECO:0000313" key="3">
    <source>
        <dbReference type="EnsemblPlants" id="AET4Gv20212100.8"/>
    </source>
</evidence>
<dbReference type="InterPro" id="IPR008942">
    <property type="entry name" value="ENTH_VHS"/>
</dbReference>
<reference evidence="4" key="2">
    <citation type="journal article" date="2017" name="Nat. Plants">
        <title>The Aegilops tauschii genome reveals multiple impacts of transposons.</title>
        <authorList>
            <person name="Zhao G."/>
            <person name="Zou C."/>
            <person name="Li K."/>
            <person name="Wang K."/>
            <person name="Li T."/>
            <person name="Gao L."/>
            <person name="Zhang X."/>
            <person name="Wang H."/>
            <person name="Yang Z."/>
            <person name="Liu X."/>
            <person name="Jiang W."/>
            <person name="Mao L."/>
            <person name="Kong X."/>
            <person name="Jiao Y."/>
            <person name="Jia J."/>
        </authorList>
    </citation>
    <scope>NUCLEOTIDE SEQUENCE [LARGE SCALE GENOMIC DNA]</scope>
    <source>
        <strain evidence="4">cv. AL8/78</strain>
    </source>
</reference>
<reference evidence="3" key="3">
    <citation type="journal article" date="2017" name="Nature">
        <title>Genome sequence of the progenitor of the wheat D genome Aegilops tauschii.</title>
        <authorList>
            <person name="Luo M.C."/>
            <person name="Gu Y.Q."/>
            <person name="Puiu D."/>
            <person name="Wang H."/>
            <person name="Twardziok S.O."/>
            <person name="Deal K.R."/>
            <person name="Huo N."/>
            <person name="Zhu T."/>
            <person name="Wang L."/>
            <person name="Wang Y."/>
            <person name="McGuire P.E."/>
            <person name="Liu S."/>
            <person name="Long H."/>
            <person name="Ramasamy R.K."/>
            <person name="Rodriguez J.C."/>
            <person name="Van S.L."/>
            <person name="Yuan L."/>
            <person name="Wang Z."/>
            <person name="Xia Z."/>
            <person name="Xiao L."/>
            <person name="Anderson O.D."/>
            <person name="Ouyang S."/>
            <person name="Liang Y."/>
            <person name="Zimin A.V."/>
            <person name="Pertea G."/>
            <person name="Qi P."/>
            <person name="Bennetzen J.L."/>
            <person name="Dai X."/>
            <person name="Dawson M.W."/>
            <person name="Muller H.G."/>
            <person name="Kugler K."/>
            <person name="Rivarola-Duarte L."/>
            <person name="Spannagl M."/>
            <person name="Mayer K.F.X."/>
            <person name="Lu F.H."/>
            <person name="Bevan M.W."/>
            <person name="Leroy P."/>
            <person name="Li P."/>
            <person name="You F.M."/>
            <person name="Sun Q."/>
            <person name="Liu Z."/>
            <person name="Lyons E."/>
            <person name="Wicker T."/>
            <person name="Salzberg S.L."/>
            <person name="Devos K.M."/>
            <person name="Dvorak J."/>
        </authorList>
    </citation>
    <scope>NUCLEOTIDE SEQUENCE [LARGE SCALE GENOMIC DNA]</scope>
    <source>
        <strain evidence="3">cv. AL8/78</strain>
    </source>
</reference>
<evidence type="ECO:0000259" key="2">
    <source>
        <dbReference type="PROSITE" id="PS50179"/>
    </source>
</evidence>
<dbReference type="InterPro" id="IPR044836">
    <property type="entry name" value="TOL_plant"/>
</dbReference>
<comment type="similarity">
    <text evidence="1">Belongs to the TOM1 family.</text>
</comment>
<dbReference type="InterPro" id="IPR002014">
    <property type="entry name" value="VHS_dom"/>
</dbReference>
<keyword evidence="4" id="KW-1185">Reference proteome</keyword>
<dbReference type="Gramene" id="AET4Gv20212100.8">
    <property type="protein sequence ID" value="AET4Gv20212100.8"/>
    <property type="gene ID" value="AET4Gv20212100"/>
</dbReference>
<evidence type="ECO:0000313" key="4">
    <source>
        <dbReference type="Proteomes" id="UP000015105"/>
    </source>
</evidence>
<sequence>REKILSLIDTWQVAFGGPSGRYPQYHTAYQELRGSWCRFSTSRGEYSSTVYTSSDSTFEAATSVSSRSKL</sequence>
<dbReference type="EnsemblPlants" id="AET4Gv20212100.8">
    <property type="protein sequence ID" value="AET4Gv20212100.8"/>
    <property type="gene ID" value="AET4Gv20212100"/>
</dbReference>
<dbReference type="GO" id="GO:0035091">
    <property type="term" value="F:phosphatidylinositol binding"/>
    <property type="evidence" value="ECO:0007669"/>
    <property type="project" value="InterPro"/>
</dbReference>
<name>A0A453HJV2_AEGTS</name>